<name>A0ABX5F815_9CHRO</name>
<comment type="caution">
    <text evidence="2">The sequence shown here is derived from an EMBL/GenBank/DDBJ whole genome shotgun (WGS) entry which is preliminary data.</text>
</comment>
<keyword evidence="3" id="KW-1185">Reference proteome</keyword>
<evidence type="ECO:0000313" key="2">
    <source>
        <dbReference type="EMBL" id="PSB37714.1"/>
    </source>
</evidence>
<reference evidence="2 3" key="1">
    <citation type="submission" date="2018-02" db="EMBL/GenBank/DDBJ databases">
        <authorList>
            <person name="Moore K."/>
            <person name="Momper L."/>
        </authorList>
    </citation>
    <scope>NUCLEOTIDE SEQUENCE [LARGE SCALE GENOMIC DNA]</scope>
    <source>
        <strain evidence="2 3">CCALA 015</strain>
    </source>
</reference>
<sequence length="102" mass="10580">MLAALETISRERPDRVLRLVGTLPGSGGDEPFELLIFRGFSSSVTHPTAFDPDQPALPASARITAALLLAGPLNPSDERCLAGPLPAVSYLDPVAWDGAAGG</sequence>
<dbReference type="InterPro" id="IPR056636">
    <property type="entry name" value="DUF7734"/>
</dbReference>
<dbReference type="EMBL" id="PVWP01000005">
    <property type="protein sequence ID" value="PSB37714.1"/>
    <property type="molecule type" value="Genomic_DNA"/>
</dbReference>
<organism evidence="2 3">
    <name type="scientific">Aphanothece cf. minutissima CCALA 015</name>
    <dbReference type="NCBI Taxonomy" id="2107695"/>
    <lineage>
        <taxon>Bacteria</taxon>
        <taxon>Bacillati</taxon>
        <taxon>Cyanobacteriota</taxon>
        <taxon>Cyanophyceae</taxon>
        <taxon>Oscillatoriophycideae</taxon>
        <taxon>Chroococcales</taxon>
        <taxon>Aphanothecaceae</taxon>
        <taxon>Aphanothece</taxon>
    </lineage>
</organism>
<protein>
    <recommendedName>
        <fullName evidence="1">DUF7734 domain-containing protein</fullName>
    </recommendedName>
</protein>
<reference evidence="2 3" key="2">
    <citation type="submission" date="2018-03" db="EMBL/GenBank/DDBJ databases">
        <title>The ancient ancestry and fast evolution of plastids.</title>
        <authorList>
            <person name="Moore K.R."/>
            <person name="Magnabosco C."/>
            <person name="Momper L."/>
            <person name="Gold D.A."/>
            <person name="Bosak T."/>
            <person name="Fournier G.P."/>
        </authorList>
    </citation>
    <scope>NUCLEOTIDE SEQUENCE [LARGE SCALE GENOMIC DNA]</scope>
    <source>
        <strain evidence="2 3">CCALA 015</strain>
    </source>
</reference>
<accession>A0ABX5F815</accession>
<evidence type="ECO:0000259" key="1">
    <source>
        <dbReference type="Pfam" id="PF24869"/>
    </source>
</evidence>
<proteinExistence type="predicted"/>
<dbReference type="Pfam" id="PF24869">
    <property type="entry name" value="DUF7734"/>
    <property type="match status" value="1"/>
</dbReference>
<dbReference type="Proteomes" id="UP000238218">
    <property type="component" value="Unassembled WGS sequence"/>
</dbReference>
<feature type="domain" description="DUF7734" evidence="1">
    <location>
        <begin position="3"/>
        <end position="82"/>
    </location>
</feature>
<evidence type="ECO:0000313" key="3">
    <source>
        <dbReference type="Proteomes" id="UP000238218"/>
    </source>
</evidence>
<gene>
    <name evidence="2" type="ORF">C7B81_08305</name>
</gene>